<evidence type="ECO:0000256" key="10">
    <source>
        <dbReference type="SAM" id="MobiDB-lite"/>
    </source>
</evidence>
<keyword evidence="7 9" id="KW-0539">Nucleus</keyword>
<evidence type="ECO:0000256" key="5">
    <source>
        <dbReference type="ARBA" id="ARBA00023159"/>
    </source>
</evidence>
<keyword evidence="5 9" id="KW-0010">Activator</keyword>
<accession>A0ABM1EHX7</accession>
<dbReference type="Gene3D" id="3.10.450.580">
    <property type="entry name" value="Mediator complex, subunit Med6"/>
    <property type="match status" value="1"/>
</dbReference>
<keyword evidence="11" id="KW-1185">Reference proteome</keyword>
<dbReference type="InterPro" id="IPR038566">
    <property type="entry name" value="Mediator_Med6_sf"/>
</dbReference>
<evidence type="ECO:0000256" key="6">
    <source>
        <dbReference type="ARBA" id="ARBA00023163"/>
    </source>
</evidence>
<evidence type="ECO:0000256" key="8">
    <source>
        <dbReference type="ARBA" id="ARBA00031259"/>
    </source>
</evidence>
<evidence type="ECO:0000256" key="2">
    <source>
        <dbReference type="ARBA" id="ARBA00007526"/>
    </source>
</evidence>
<comment type="subcellular location">
    <subcellularLocation>
        <location evidence="1 9">Nucleus</location>
    </subcellularLocation>
</comment>
<dbReference type="InterPro" id="IPR007018">
    <property type="entry name" value="Mediator_Med6"/>
</dbReference>
<protein>
    <recommendedName>
        <fullName evidence="3 9">Mediator of RNA polymerase II transcription subunit 6</fullName>
    </recommendedName>
    <alternativeName>
        <fullName evidence="8 9">Mediator complex subunit 6</fullName>
    </alternativeName>
</protein>
<dbReference type="Pfam" id="PF04934">
    <property type="entry name" value="Med6"/>
    <property type="match status" value="1"/>
</dbReference>
<evidence type="ECO:0000256" key="1">
    <source>
        <dbReference type="ARBA" id="ARBA00004123"/>
    </source>
</evidence>
<organism evidence="11 12">
    <name type="scientific">Priapulus caudatus</name>
    <name type="common">Priapulid worm</name>
    <dbReference type="NCBI Taxonomy" id="37621"/>
    <lineage>
        <taxon>Eukaryota</taxon>
        <taxon>Metazoa</taxon>
        <taxon>Ecdysozoa</taxon>
        <taxon>Scalidophora</taxon>
        <taxon>Priapulida</taxon>
        <taxon>Priapulimorpha</taxon>
        <taxon>Priapulimorphida</taxon>
        <taxon>Priapulidae</taxon>
        <taxon>Priapulus</taxon>
    </lineage>
</organism>
<name>A0ABM1EHX7_PRICU</name>
<proteinExistence type="inferred from homology"/>
<evidence type="ECO:0000313" key="12">
    <source>
        <dbReference type="RefSeq" id="XP_014671798.1"/>
    </source>
</evidence>
<keyword evidence="6 9" id="KW-0804">Transcription</keyword>
<comment type="function">
    <text evidence="9">Component of the Mediator complex, a coactivator involved in the regulated transcription of nearly all RNA polymerase II-dependent genes. Mediator functions as a bridge to convey information from gene-specific regulatory proteins to the basal RNA polymerase II transcription machinery. Mediator is recruited to promoters by direct interactions with regulatory proteins and serves as a scaffold for the assembly of a functional preinitiation complex with RNA polymerase II and the general transcription factors.</text>
</comment>
<comment type="subunit">
    <text evidence="9">Component of the Mediator complex.</text>
</comment>
<feature type="compositionally biased region" description="Basic and acidic residues" evidence="10">
    <location>
        <begin position="203"/>
        <end position="222"/>
    </location>
</feature>
<comment type="similarity">
    <text evidence="2 9">Belongs to the Mediator complex subunit 6 family.</text>
</comment>
<sequence>MNERYYKEAPLSISWHDTAWIPVLNPGNVMDYFSDRSNPFYDRTCNNEVVKMQRLGLEQLNNMSGLEYILLHVQEPILYVVRKQHRHSSTQVTPLADYYIIAGIVYQAPDLCSVINSRLLNTTHYLQSAFEEALSFSRYHPSKGYWWEFKEKQQDTKNKKKEKKKDEQGSIFQIQRVDALLEDLSKRFPPKSIQPPPPPPPEKPIDQENKSSEEKVDVKLEKEEDETPTQSAAQRRPAPTDGIKPPPDKKPKLLR</sequence>
<feature type="compositionally biased region" description="Basic and acidic residues" evidence="10">
    <location>
        <begin position="246"/>
        <end position="255"/>
    </location>
</feature>
<evidence type="ECO:0000313" key="11">
    <source>
        <dbReference type="Proteomes" id="UP000695022"/>
    </source>
</evidence>
<dbReference type="Proteomes" id="UP000695022">
    <property type="component" value="Unplaced"/>
</dbReference>
<feature type="region of interest" description="Disordered" evidence="10">
    <location>
        <begin position="187"/>
        <end position="255"/>
    </location>
</feature>
<evidence type="ECO:0000256" key="4">
    <source>
        <dbReference type="ARBA" id="ARBA00023015"/>
    </source>
</evidence>
<keyword evidence="4 9" id="KW-0805">Transcription regulation</keyword>
<evidence type="ECO:0000256" key="9">
    <source>
        <dbReference type="PIRNR" id="PIRNR023869"/>
    </source>
</evidence>
<reference evidence="12" key="1">
    <citation type="submission" date="2025-08" db="UniProtKB">
        <authorList>
            <consortium name="RefSeq"/>
        </authorList>
    </citation>
    <scope>IDENTIFICATION</scope>
</reference>
<dbReference type="PANTHER" id="PTHR13104">
    <property type="entry name" value="MED-6-RELATED"/>
    <property type="match status" value="1"/>
</dbReference>
<dbReference type="InterPro" id="IPR016820">
    <property type="entry name" value="Mediator_Med6_met/pln"/>
</dbReference>
<dbReference type="GeneID" id="106812431"/>
<feature type="compositionally biased region" description="Pro residues" evidence="10">
    <location>
        <begin position="192"/>
        <end position="202"/>
    </location>
</feature>
<dbReference type="RefSeq" id="XP_014671798.1">
    <property type="nucleotide sequence ID" value="XM_014816312.1"/>
</dbReference>
<evidence type="ECO:0000256" key="3">
    <source>
        <dbReference type="ARBA" id="ARBA00020634"/>
    </source>
</evidence>
<gene>
    <name evidence="12" type="primary">LOC106812431</name>
</gene>
<evidence type="ECO:0000256" key="7">
    <source>
        <dbReference type="ARBA" id="ARBA00023242"/>
    </source>
</evidence>
<dbReference type="PIRSF" id="PIRSF023869">
    <property type="entry name" value="Mediator_MED6_meta/pln"/>
    <property type="match status" value="1"/>
</dbReference>